<reference evidence="4 5" key="1">
    <citation type="journal article" date="2023" name="PLoS ONE">
        <title>Complete genome assembly of Hawai'i environmental nontuberculous mycobacteria reveals unexpected co-isolation with methylobacteria.</title>
        <authorList>
            <person name="Hendrix J."/>
            <person name="Epperson L.E."/>
            <person name="Tong E.I."/>
            <person name="Chan Y.L."/>
            <person name="Hasan N.A."/>
            <person name="Dawrs S.N."/>
            <person name="Norton G.J."/>
            <person name="Virdi R."/>
            <person name="Crooks J.L."/>
            <person name="Chan E.D."/>
            <person name="Honda J.R."/>
            <person name="Strong M."/>
        </authorList>
    </citation>
    <scope>NUCLEOTIDE SEQUENCE [LARGE SCALE GENOMIC DNA]</scope>
    <source>
        <strain evidence="4 5">NJH_HI01</strain>
    </source>
</reference>
<proteinExistence type="inferred from homology"/>
<dbReference type="PANTHER" id="PTHR30508">
    <property type="entry name" value="FES CLUSTER ASSEMBLY PROTEIN SUF"/>
    <property type="match status" value="1"/>
</dbReference>
<evidence type="ECO:0000313" key="4">
    <source>
        <dbReference type="EMBL" id="MEN3230686.1"/>
    </source>
</evidence>
<feature type="domain" description="SUF system FeS cluster assembly SufBD core" evidence="2">
    <location>
        <begin position="218"/>
        <end position="460"/>
    </location>
</feature>
<evidence type="ECO:0000259" key="2">
    <source>
        <dbReference type="Pfam" id="PF01458"/>
    </source>
</evidence>
<protein>
    <submittedName>
        <fullName evidence="4">Fe-S cluster assembly protein SufB</fullName>
    </submittedName>
</protein>
<dbReference type="InterPro" id="IPR010231">
    <property type="entry name" value="SUF_FeS_clus_asmbl_SufB"/>
</dbReference>
<gene>
    <name evidence="4" type="primary">sufB</name>
    <name evidence="4" type="ORF">PUR21_24195</name>
</gene>
<dbReference type="SUPFAM" id="SSF101960">
    <property type="entry name" value="Stabilizer of iron transporter SufD"/>
    <property type="match status" value="1"/>
</dbReference>
<comment type="caution">
    <text evidence="4">The sequence shown here is derived from an EMBL/GenBank/DDBJ whole genome shotgun (WGS) entry which is preliminary data.</text>
</comment>
<organism evidence="4 5">
    <name type="scientific">Methylorubrum rhodesianum</name>
    <dbReference type="NCBI Taxonomy" id="29427"/>
    <lineage>
        <taxon>Bacteria</taxon>
        <taxon>Pseudomonadati</taxon>
        <taxon>Pseudomonadota</taxon>
        <taxon>Alphaproteobacteria</taxon>
        <taxon>Hyphomicrobiales</taxon>
        <taxon>Methylobacteriaceae</taxon>
        <taxon>Methylorubrum</taxon>
    </lineage>
</organism>
<dbReference type="EMBL" id="JAQYXL010000001">
    <property type="protein sequence ID" value="MEN3230686.1"/>
    <property type="molecule type" value="Genomic_DNA"/>
</dbReference>
<dbReference type="InterPro" id="IPR037284">
    <property type="entry name" value="SUF_FeS_clus_asmbl_SufBD_sf"/>
</dbReference>
<feature type="domain" description="SUF system FeS cluster assembly SufBD N-terminal" evidence="3">
    <location>
        <begin position="153"/>
        <end position="209"/>
    </location>
</feature>
<evidence type="ECO:0000256" key="1">
    <source>
        <dbReference type="ARBA" id="ARBA00043967"/>
    </source>
</evidence>
<dbReference type="InterPro" id="IPR055346">
    <property type="entry name" value="Fe-S_cluster_assembly_SufBD"/>
</dbReference>
<evidence type="ECO:0000259" key="3">
    <source>
        <dbReference type="Pfam" id="PF19295"/>
    </source>
</evidence>
<dbReference type="InterPro" id="IPR000825">
    <property type="entry name" value="SUF_FeS_clus_asmbl_SufBD_core"/>
</dbReference>
<dbReference type="NCBIfam" id="TIGR01980">
    <property type="entry name" value="sufB"/>
    <property type="match status" value="1"/>
</dbReference>
<sequence>MPAVQETIDRVRSIDIDQYKYGFETVIEMEKSEKGLSEDVIRFISAKKNEPEWMLEWRLDAYKRWLTMKEPEWARVAYDKVDYNDIYYYAAPKRKGPESLDEIDPEILKTYEKLGIPLREVEALEGIAPERRVAVDAVFDSVSVATTFRKELEKAGVIFMPISEAIREYPDLVRQYLGSVVPVTDNFFATLNSAVFSDGSFVYIPPGVRCPMELSTYFRINERDTGQFERTLIIADKGSYVSYLEGCTAPKRDDNQLHAAVVELVALEDAEIKYSTVQNWYPGDNEGKGGIYNFVTKRGDCRGARSKISWTQVETGSAITWKYPSCILRGDDSRGEFYSIAVSNGMQQVDSGTKMIHLGKNTTSRIISKGISAGRSQNTYRGLVSAHKKAKGARNFTNCDSLLIGDQCGAHTVPYIESKNASAVFEHEATTSKISEDQKFYCQQRGLSEEEATALIVNGFVRDVLQQLPMEFAVEAQKLISISLEGSVG</sequence>
<name>A0ABU9ZH98_9HYPH</name>
<comment type="similarity">
    <text evidence="1">Belongs to the iron-sulfur cluster assembly SufBD family.</text>
</comment>
<dbReference type="RefSeq" id="WP_026105472.1">
    <property type="nucleotide sequence ID" value="NZ_JACHOS010000003.1"/>
</dbReference>
<keyword evidence="5" id="KW-1185">Reference proteome</keyword>
<evidence type="ECO:0000313" key="5">
    <source>
        <dbReference type="Proteomes" id="UP001404845"/>
    </source>
</evidence>
<accession>A0ABU9ZH98</accession>
<dbReference type="Pfam" id="PF01458">
    <property type="entry name" value="SUFBD_core"/>
    <property type="match status" value="1"/>
</dbReference>
<dbReference type="InterPro" id="IPR045595">
    <property type="entry name" value="SufBD_N"/>
</dbReference>
<dbReference type="PANTHER" id="PTHR30508:SF1">
    <property type="entry name" value="UPF0051 PROTEIN ABCI8, CHLOROPLASTIC-RELATED"/>
    <property type="match status" value="1"/>
</dbReference>
<dbReference type="Proteomes" id="UP001404845">
    <property type="component" value="Unassembled WGS sequence"/>
</dbReference>
<dbReference type="Pfam" id="PF19295">
    <property type="entry name" value="SufBD_N"/>
    <property type="match status" value="1"/>
</dbReference>
<dbReference type="NCBIfam" id="NF008773">
    <property type="entry name" value="PRK11814.1"/>
    <property type="match status" value="1"/>
</dbReference>